<proteinExistence type="predicted"/>
<dbReference type="AlphaFoldDB" id="A0A2H3D9J1"/>
<accession>A0A2H3D9J1</accession>
<keyword evidence="2" id="KW-1185">Reference proteome</keyword>
<dbReference type="EMBL" id="KZ293664">
    <property type="protein sequence ID" value="PBK90770.1"/>
    <property type="molecule type" value="Genomic_DNA"/>
</dbReference>
<dbReference type="OrthoDB" id="2895184at2759"/>
<sequence length="167" mass="18869">MFAYFHDCHSAHEFDDLFGPLSAGRHVLSKDYVGLVPNLDLVLTLDFGLLPVLTIDNMETELTRFLHTTPASFTDKYSAELNGRTHKCMPFFDPGYCLQDVMVCCQSLHEPYIHSNHSSSTSRVVQARLFVSASITILLHFSPYLRRNVKRLPKHSNCPSSTLLVPV</sequence>
<dbReference type="Proteomes" id="UP000217790">
    <property type="component" value="Unassembled WGS sequence"/>
</dbReference>
<evidence type="ECO:0000313" key="2">
    <source>
        <dbReference type="Proteomes" id="UP000217790"/>
    </source>
</evidence>
<protein>
    <submittedName>
        <fullName evidence="1">Uncharacterized protein</fullName>
    </submittedName>
</protein>
<evidence type="ECO:0000313" key="1">
    <source>
        <dbReference type="EMBL" id="PBK90770.1"/>
    </source>
</evidence>
<organism evidence="1 2">
    <name type="scientific">Armillaria gallica</name>
    <name type="common">Bulbous honey fungus</name>
    <name type="synonym">Armillaria bulbosa</name>
    <dbReference type="NCBI Taxonomy" id="47427"/>
    <lineage>
        <taxon>Eukaryota</taxon>
        <taxon>Fungi</taxon>
        <taxon>Dikarya</taxon>
        <taxon>Basidiomycota</taxon>
        <taxon>Agaricomycotina</taxon>
        <taxon>Agaricomycetes</taxon>
        <taxon>Agaricomycetidae</taxon>
        <taxon>Agaricales</taxon>
        <taxon>Marasmiineae</taxon>
        <taxon>Physalacriaceae</taxon>
        <taxon>Armillaria</taxon>
    </lineage>
</organism>
<reference evidence="2" key="1">
    <citation type="journal article" date="2017" name="Nat. Ecol. Evol.">
        <title>Genome expansion and lineage-specific genetic innovations in the forest pathogenic fungi Armillaria.</title>
        <authorList>
            <person name="Sipos G."/>
            <person name="Prasanna A.N."/>
            <person name="Walter M.C."/>
            <person name="O'Connor E."/>
            <person name="Balint B."/>
            <person name="Krizsan K."/>
            <person name="Kiss B."/>
            <person name="Hess J."/>
            <person name="Varga T."/>
            <person name="Slot J."/>
            <person name="Riley R."/>
            <person name="Boka B."/>
            <person name="Rigling D."/>
            <person name="Barry K."/>
            <person name="Lee J."/>
            <person name="Mihaltcheva S."/>
            <person name="LaButti K."/>
            <person name="Lipzen A."/>
            <person name="Waldron R."/>
            <person name="Moloney N.M."/>
            <person name="Sperisen C."/>
            <person name="Kredics L."/>
            <person name="Vagvoelgyi C."/>
            <person name="Patrignani A."/>
            <person name="Fitzpatrick D."/>
            <person name="Nagy I."/>
            <person name="Doyle S."/>
            <person name="Anderson J.B."/>
            <person name="Grigoriev I.V."/>
            <person name="Gueldener U."/>
            <person name="Muensterkoetter M."/>
            <person name="Nagy L.G."/>
        </authorList>
    </citation>
    <scope>NUCLEOTIDE SEQUENCE [LARGE SCALE GENOMIC DNA]</scope>
    <source>
        <strain evidence="2">Ar21-2</strain>
    </source>
</reference>
<name>A0A2H3D9J1_ARMGA</name>
<gene>
    <name evidence="1" type="ORF">ARMGADRAFT_292373</name>
</gene>
<dbReference type="InParanoid" id="A0A2H3D9J1"/>